<dbReference type="EMBL" id="JACRUO010000001">
    <property type="protein sequence ID" value="MBD3689861.1"/>
    <property type="molecule type" value="Genomic_DNA"/>
</dbReference>
<gene>
    <name evidence="2" type="ORF">H8R10_06440</name>
</gene>
<dbReference type="RefSeq" id="WP_191071881.1">
    <property type="nucleotide sequence ID" value="NZ_CP060506.1"/>
</dbReference>
<feature type="domain" description="Antitoxin SocA-like Panacea" evidence="1">
    <location>
        <begin position="24"/>
        <end position="113"/>
    </location>
</feature>
<evidence type="ECO:0000259" key="1">
    <source>
        <dbReference type="Pfam" id="PF13274"/>
    </source>
</evidence>
<dbReference type="Proteomes" id="UP000627538">
    <property type="component" value="Unassembled WGS sequence"/>
</dbReference>
<name>A0A8I0GD87_9ACTO</name>
<organism evidence="2 3">
    <name type="scientific">Nanchangia anserum</name>
    <dbReference type="NCBI Taxonomy" id="2692125"/>
    <lineage>
        <taxon>Bacteria</taxon>
        <taxon>Bacillati</taxon>
        <taxon>Actinomycetota</taxon>
        <taxon>Actinomycetes</taxon>
        <taxon>Actinomycetales</taxon>
        <taxon>Actinomycetaceae</taxon>
        <taxon>Nanchangia</taxon>
    </lineage>
</organism>
<dbReference type="Pfam" id="PF13274">
    <property type="entry name" value="SocA_Panacea"/>
    <property type="match status" value="1"/>
</dbReference>
<accession>A0A8I0GD87</accession>
<sequence length="176" mass="19793">MADIFDVAAAIEDRLGEKVGLMKLLKLLYFAQGWSLAWTGRELFADEAEAWERGPVFPLVRKDVKYDRESRLRAGDPARLSESERLMTEAVADHYGHLSGADLSAITHSQAPWLDTYEPGRNATIDKLDMLRFFSVQESPRISGAFFPPPPVGGDMKADHARFVEKWAKTLELLGR</sequence>
<protein>
    <submittedName>
        <fullName evidence="2">DUF4065 domain-containing protein</fullName>
    </submittedName>
</protein>
<reference evidence="2 3" key="1">
    <citation type="submission" date="2020-08" db="EMBL/GenBank/DDBJ databases">
        <title>Winkia gen. nov., sp. nov., isolated from faeces of the Anser albifrons in China.</title>
        <authorList>
            <person name="Liu Q."/>
        </authorList>
    </citation>
    <scope>NUCLEOTIDE SEQUENCE [LARGE SCALE GENOMIC DNA]</scope>
    <source>
        <strain evidence="2 3">C62</strain>
    </source>
</reference>
<keyword evidence="3" id="KW-1185">Reference proteome</keyword>
<proteinExistence type="predicted"/>
<comment type="caution">
    <text evidence="2">The sequence shown here is derived from an EMBL/GenBank/DDBJ whole genome shotgun (WGS) entry which is preliminary data.</text>
</comment>
<evidence type="ECO:0000313" key="3">
    <source>
        <dbReference type="Proteomes" id="UP000627538"/>
    </source>
</evidence>
<dbReference type="InterPro" id="IPR025272">
    <property type="entry name" value="SocA_Panacea"/>
</dbReference>
<dbReference type="AlphaFoldDB" id="A0A8I0GD87"/>
<evidence type="ECO:0000313" key="2">
    <source>
        <dbReference type="EMBL" id="MBD3689861.1"/>
    </source>
</evidence>